<keyword evidence="3" id="KW-0479">Metal-binding</keyword>
<proteinExistence type="predicted"/>
<evidence type="ECO:0000256" key="6">
    <source>
        <dbReference type="ARBA" id="ARBA00023049"/>
    </source>
</evidence>
<dbReference type="InterPro" id="IPR011055">
    <property type="entry name" value="Dup_hybrid_motif"/>
</dbReference>
<name>A0ABX8UXW8_9BURK</name>
<dbReference type="Gene3D" id="2.70.70.10">
    <property type="entry name" value="Glucose Permease (Domain IIA)"/>
    <property type="match status" value="1"/>
</dbReference>
<evidence type="ECO:0000256" key="5">
    <source>
        <dbReference type="ARBA" id="ARBA00022833"/>
    </source>
</evidence>
<feature type="region of interest" description="Disordered" evidence="7">
    <location>
        <begin position="1"/>
        <end position="37"/>
    </location>
</feature>
<organism evidence="9 10">
    <name type="scientific">Paraburkholderia edwinii</name>
    <dbReference type="NCBI Taxonomy" id="2861782"/>
    <lineage>
        <taxon>Bacteria</taxon>
        <taxon>Pseudomonadati</taxon>
        <taxon>Pseudomonadota</taxon>
        <taxon>Betaproteobacteria</taxon>
        <taxon>Burkholderiales</taxon>
        <taxon>Burkholderiaceae</taxon>
        <taxon>Paraburkholderia</taxon>
    </lineage>
</organism>
<dbReference type="PANTHER" id="PTHR21666">
    <property type="entry name" value="PEPTIDASE-RELATED"/>
    <property type="match status" value="1"/>
</dbReference>
<evidence type="ECO:0000256" key="1">
    <source>
        <dbReference type="ARBA" id="ARBA00001947"/>
    </source>
</evidence>
<feature type="compositionally biased region" description="Basic and acidic residues" evidence="7">
    <location>
        <begin position="1"/>
        <end position="11"/>
    </location>
</feature>
<comment type="cofactor">
    <cofactor evidence="1">
        <name>Zn(2+)</name>
        <dbReference type="ChEBI" id="CHEBI:29105"/>
    </cofactor>
</comment>
<evidence type="ECO:0000256" key="2">
    <source>
        <dbReference type="ARBA" id="ARBA00022670"/>
    </source>
</evidence>
<dbReference type="PANTHER" id="PTHR21666:SF288">
    <property type="entry name" value="CELL DIVISION PROTEIN YTFB"/>
    <property type="match status" value="1"/>
</dbReference>
<dbReference type="InterPro" id="IPR016047">
    <property type="entry name" value="M23ase_b-sheet_dom"/>
</dbReference>
<protein>
    <submittedName>
        <fullName evidence="9">M23 family metallopeptidase</fullName>
    </submittedName>
</protein>
<evidence type="ECO:0000259" key="8">
    <source>
        <dbReference type="Pfam" id="PF01551"/>
    </source>
</evidence>
<keyword evidence="4" id="KW-0378">Hydrolase</keyword>
<evidence type="ECO:0000256" key="3">
    <source>
        <dbReference type="ARBA" id="ARBA00022723"/>
    </source>
</evidence>
<dbReference type="EMBL" id="CP080096">
    <property type="protein sequence ID" value="QYD73845.1"/>
    <property type="molecule type" value="Genomic_DNA"/>
</dbReference>
<evidence type="ECO:0000256" key="7">
    <source>
        <dbReference type="SAM" id="MobiDB-lite"/>
    </source>
</evidence>
<feature type="compositionally biased region" description="Low complexity" evidence="7">
    <location>
        <begin position="57"/>
        <end position="69"/>
    </location>
</feature>
<evidence type="ECO:0000313" key="10">
    <source>
        <dbReference type="Proteomes" id="UP000826462"/>
    </source>
</evidence>
<feature type="region of interest" description="Disordered" evidence="7">
    <location>
        <begin position="57"/>
        <end position="76"/>
    </location>
</feature>
<dbReference type="Gene3D" id="3.10.450.350">
    <property type="match status" value="1"/>
</dbReference>
<sequence>MSRDADADASRAARSAEASNLASSAPENAAVASSRASSAPAIATAADAASSVASADSGANAASGASGAAPAPPSMTVRTVPLQTSFDDALKRLGVDARTASLLERSYAGVIDFRRDLRQGDTVSVVLAPRAPSGPGDARAGTTADAAKPVVREPLAVRVQHGAASHDLFLHRNLQGEPFYYTKRGTTATPSFARYPLAYTRVSSGFALRRLDPVTRRWQSHDGVDLAAPAGTPVHATARGTVAFIGRETGYGRIVVLDNMPPYQTAFAHLSRFAKGLHIGSHVHRGQVIGYVGSSGWATGPHLHFEVRVNDVPRDPLTVALPGDGSGLHGDERKRFAAQARRLSALL</sequence>
<dbReference type="Proteomes" id="UP000826462">
    <property type="component" value="Chromosome 2"/>
</dbReference>
<feature type="compositionally biased region" description="Low complexity" evidence="7">
    <location>
        <begin position="12"/>
        <end position="37"/>
    </location>
</feature>
<reference evidence="9 10" key="1">
    <citation type="submission" date="2021-07" db="EMBL/GenBank/DDBJ databases">
        <title>Paraburkholderia edwinii protects Aspergillus sp. from phenazines by acting as a toxin sponge.</title>
        <authorList>
            <person name="Dahlstrom K.M."/>
            <person name="Newman D.K."/>
        </authorList>
    </citation>
    <scope>NUCLEOTIDE SEQUENCE [LARGE SCALE GENOMIC DNA]</scope>
    <source>
        <strain evidence="9 10">Pe01</strain>
    </source>
</reference>
<dbReference type="Pfam" id="PF01551">
    <property type="entry name" value="Peptidase_M23"/>
    <property type="match status" value="1"/>
</dbReference>
<keyword evidence="5" id="KW-0862">Zinc</keyword>
<keyword evidence="2" id="KW-0645">Protease</keyword>
<evidence type="ECO:0000313" key="9">
    <source>
        <dbReference type="EMBL" id="QYD73845.1"/>
    </source>
</evidence>
<keyword evidence="10" id="KW-1185">Reference proteome</keyword>
<dbReference type="InterPro" id="IPR050570">
    <property type="entry name" value="Cell_wall_metabolism_enzyme"/>
</dbReference>
<evidence type="ECO:0000256" key="4">
    <source>
        <dbReference type="ARBA" id="ARBA00022801"/>
    </source>
</evidence>
<accession>A0ABX8UXW8</accession>
<dbReference type="CDD" id="cd12797">
    <property type="entry name" value="M23_peptidase"/>
    <property type="match status" value="1"/>
</dbReference>
<gene>
    <name evidence="9" type="ORF">KZJ38_29250</name>
</gene>
<feature type="domain" description="M23ase beta-sheet core" evidence="8">
    <location>
        <begin position="220"/>
        <end position="316"/>
    </location>
</feature>
<dbReference type="SUPFAM" id="SSF51261">
    <property type="entry name" value="Duplicated hybrid motif"/>
    <property type="match status" value="1"/>
</dbReference>
<keyword evidence="6" id="KW-0482">Metalloprotease</keyword>